<dbReference type="RefSeq" id="WP_042287319.1">
    <property type="nucleotide sequence ID" value="NZ_CADEPT010000003.1"/>
</dbReference>
<proteinExistence type="predicted"/>
<feature type="domain" description="Enoyl reductase (ER)" evidence="2">
    <location>
        <begin position="21"/>
        <end position="336"/>
    </location>
</feature>
<dbReference type="InterPro" id="IPR045010">
    <property type="entry name" value="MDR_fam"/>
</dbReference>
<sequence length="340" mass="36057">MTAMNRRIVLASRPRQAPEVGNFRLEAVPLVQPGEDQVLVRQHYLSLDPYMRDRMSVSKSYAAPQPLDEVMIGGTVGEVLASRNARFKPGDFVAGMGGWQEYALLDGAELGGWRHVDPARAPLSAYLGAIGMPGVTAWYGLARIIAPQAGETVVISSAAGAVGGAAGQLARARGARVIGIAGGPRKCAYVVEELGFDACLDHRQYGDLKSMSAALNRACPNGIDGYFENVGGMLLDAVLMRCNPFARVALCGMIAGYNGQAIPLTMPQLLLINRIRLEGFIIADQGDAWFDALEELGALVGAGKLRYHESVADGLARAPEAFITLLGGGNHGKQVVKLVA</sequence>
<dbReference type="SUPFAM" id="SSF51735">
    <property type="entry name" value="NAD(P)-binding Rossmann-fold domains"/>
    <property type="match status" value="1"/>
</dbReference>
<dbReference type="FunFam" id="3.40.50.720:FF:000121">
    <property type="entry name" value="Prostaglandin reductase 2"/>
    <property type="match status" value="1"/>
</dbReference>
<dbReference type="Gene3D" id="3.90.180.10">
    <property type="entry name" value="Medium-chain alcohol dehydrogenases, catalytic domain"/>
    <property type="match status" value="1"/>
</dbReference>
<dbReference type="InterPro" id="IPR013149">
    <property type="entry name" value="ADH-like_C"/>
</dbReference>
<gene>
    <name evidence="3" type="ORF">DM48_1496</name>
    <name evidence="4" type="ORF">NYZ96_22365</name>
</gene>
<protein>
    <submittedName>
        <fullName evidence="4">NADP-dependent oxidoreductase</fullName>
    </submittedName>
    <submittedName>
        <fullName evidence="3">Zinc-binding dehydrogenase family protein</fullName>
    </submittedName>
</protein>
<dbReference type="GO" id="GO:0016628">
    <property type="term" value="F:oxidoreductase activity, acting on the CH-CH group of donors, NAD or NADP as acceptor"/>
    <property type="evidence" value="ECO:0007669"/>
    <property type="project" value="InterPro"/>
</dbReference>
<dbReference type="AlphaFoldDB" id="A0AAP1Y456"/>
<dbReference type="PANTHER" id="PTHR43205">
    <property type="entry name" value="PROSTAGLANDIN REDUCTASE"/>
    <property type="match status" value="1"/>
</dbReference>
<dbReference type="InterPro" id="IPR011032">
    <property type="entry name" value="GroES-like_sf"/>
</dbReference>
<dbReference type="EMBL" id="CP104215">
    <property type="protein sequence ID" value="UWX75195.1"/>
    <property type="molecule type" value="Genomic_DNA"/>
</dbReference>
<dbReference type="InterPro" id="IPR020843">
    <property type="entry name" value="ER"/>
</dbReference>
<reference evidence="4" key="2">
    <citation type="submission" date="2022-09" db="EMBL/GenBank/DDBJ databases">
        <title>Genomic of Burkholderia gladioli.</title>
        <authorList>
            <person name="Wu H."/>
        </authorList>
    </citation>
    <scope>NUCLEOTIDE SEQUENCE</scope>
    <source>
        <strain evidence="4">ZN-S4</strain>
    </source>
</reference>
<dbReference type="Gene3D" id="3.40.50.720">
    <property type="entry name" value="NAD(P)-binding Rossmann-like Domain"/>
    <property type="match status" value="1"/>
</dbReference>
<evidence type="ECO:0000313" key="5">
    <source>
        <dbReference type="Proteomes" id="UP000029590"/>
    </source>
</evidence>
<dbReference type="KEGG" id="bgo:BM43_6268"/>
<dbReference type="PANTHER" id="PTHR43205:SF7">
    <property type="entry name" value="PROSTAGLANDIN REDUCTASE 1"/>
    <property type="match status" value="1"/>
</dbReference>
<accession>A0AAP1Y456</accession>
<name>A0AAP1Y456_BURGA</name>
<dbReference type="InterPro" id="IPR041694">
    <property type="entry name" value="ADH_N_2"/>
</dbReference>
<evidence type="ECO:0000313" key="3">
    <source>
        <dbReference type="EMBL" id="KGC14074.1"/>
    </source>
</evidence>
<evidence type="ECO:0000313" key="4">
    <source>
        <dbReference type="EMBL" id="UWX75195.1"/>
    </source>
</evidence>
<dbReference type="EMBL" id="JPGG01000016">
    <property type="protein sequence ID" value="KGC14074.1"/>
    <property type="molecule type" value="Genomic_DNA"/>
</dbReference>
<dbReference type="Pfam" id="PF00107">
    <property type="entry name" value="ADH_zinc_N"/>
    <property type="match status" value="1"/>
</dbReference>
<evidence type="ECO:0000259" key="2">
    <source>
        <dbReference type="SMART" id="SM00829"/>
    </source>
</evidence>
<dbReference type="Proteomes" id="UP001059745">
    <property type="component" value="Chromosome 2"/>
</dbReference>
<keyword evidence="1" id="KW-0560">Oxidoreductase</keyword>
<evidence type="ECO:0000256" key="1">
    <source>
        <dbReference type="ARBA" id="ARBA00023002"/>
    </source>
</evidence>
<dbReference type="Pfam" id="PF16884">
    <property type="entry name" value="ADH_N_2"/>
    <property type="match status" value="1"/>
</dbReference>
<dbReference type="Proteomes" id="UP000029590">
    <property type="component" value="Unassembled WGS sequence"/>
</dbReference>
<dbReference type="SMART" id="SM00829">
    <property type="entry name" value="PKS_ER"/>
    <property type="match status" value="1"/>
</dbReference>
<reference evidence="3 5" key="1">
    <citation type="submission" date="2014-04" db="EMBL/GenBank/DDBJ databases">
        <authorList>
            <person name="Bishop-Lilly K.A."/>
            <person name="Broomall S.M."/>
            <person name="Chain P.S."/>
            <person name="Chertkov O."/>
            <person name="Coyne S.R."/>
            <person name="Daligault H.E."/>
            <person name="Davenport K.W."/>
            <person name="Erkkila T."/>
            <person name="Frey K.G."/>
            <person name="Gibbons H.S."/>
            <person name="Gu W."/>
            <person name="Jaissle J."/>
            <person name="Johnson S.L."/>
            <person name="Koroleva G.I."/>
            <person name="Ladner J.T."/>
            <person name="Lo C.-C."/>
            <person name="Minogue T.D."/>
            <person name="Munk C."/>
            <person name="Palacios G.F."/>
            <person name="Redden C.L."/>
            <person name="Rosenzweig C.N."/>
            <person name="Scholz M.B."/>
            <person name="Teshima H."/>
            <person name="Xu Y."/>
        </authorList>
    </citation>
    <scope>NUCLEOTIDE SEQUENCE [LARGE SCALE GENOMIC DNA]</scope>
    <source>
        <strain evidence="5">gladioli</strain>
        <strain evidence="3">Gladioli</strain>
    </source>
</reference>
<organism evidence="3 5">
    <name type="scientific">Burkholderia gladioli</name>
    <name type="common">Pseudomonas marginata</name>
    <name type="synonym">Phytomonas marginata</name>
    <dbReference type="NCBI Taxonomy" id="28095"/>
    <lineage>
        <taxon>Bacteria</taxon>
        <taxon>Pseudomonadati</taxon>
        <taxon>Pseudomonadota</taxon>
        <taxon>Betaproteobacteria</taxon>
        <taxon>Burkholderiales</taxon>
        <taxon>Burkholderiaceae</taxon>
        <taxon>Burkholderia</taxon>
    </lineage>
</organism>
<dbReference type="SUPFAM" id="SSF50129">
    <property type="entry name" value="GroES-like"/>
    <property type="match status" value="1"/>
</dbReference>
<dbReference type="CDD" id="cd05288">
    <property type="entry name" value="PGDH"/>
    <property type="match status" value="1"/>
</dbReference>
<dbReference type="GeneID" id="66459607"/>
<dbReference type="InterPro" id="IPR036291">
    <property type="entry name" value="NAD(P)-bd_dom_sf"/>
</dbReference>